<dbReference type="PROSITE" id="PS50082">
    <property type="entry name" value="WD_REPEATS_2"/>
    <property type="match status" value="1"/>
</dbReference>
<evidence type="ECO:0000313" key="3">
    <source>
        <dbReference type="Proteomes" id="UP000516260"/>
    </source>
</evidence>
<dbReference type="EMBL" id="SWLE01000005">
    <property type="protein sequence ID" value="TNM99776.1"/>
    <property type="molecule type" value="Genomic_DNA"/>
</dbReference>
<dbReference type="GO" id="GO:0033263">
    <property type="term" value="C:CORVET complex"/>
    <property type="evidence" value="ECO:0007669"/>
    <property type="project" value="TreeGrafter"/>
</dbReference>
<dbReference type="InterPro" id="IPR036322">
    <property type="entry name" value="WD40_repeat_dom_sf"/>
</dbReference>
<sequence length="154" mass="16288">MAGTKTQFDIPQVDTPPTLESILNELEDEEEPFVLEDTCVLNTDNMDAHSCDTSSLASSDSGDPTMSGVIVVGTSHGLALVFDTNQALRLCLGNKATGADYGAVSALSINHDCSRLLCGFAKGQITMWDLANGKLLRTITDAHPPGTAILHVKV</sequence>
<keyword evidence="3" id="KW-1185">Reference proteome</keyword>
<evidence type="ECO:0000313" key="2">
    <source>
        <dbReference type="EMBL" id="TNM99776.1"/>
    </source>
</evidence>
<evidence type="ECO:0000256" key="1">
    <source>
        <dbReference type="PROSITE-ProRule" id="PRU00221"/>
    </source>
</evidence>
<gene>
    <name evidence="2" type="ORF">fugu_012809</name>
</gene>
<accession>A0A4Z2C6E8</accession>
<proteinExistence type="predicted"/>
<feature type="repeat" description="WD" evidence="1">
    <location>
        <begin position="97"/>
        <end position="138"/>
    </location>
</feature>
<reference evidence="2 3" key="1">
    <citation type="submission" date="2019-04" db="EMBL/GenBank/DDBJ databases">
        <title>The sequence and de novo assembly of Takifugu bimaculatus genome using PacBio and Hi-C technologies.</title>
        <authorList>
            <person name="Xu P."/>
            <person name="Liu B."/>
            <person name="Zhou Z."/>
        </authorList>
    </citation>
    <scope>NUCLEOTIDE SEQUENCE [LARGE SCALE GENOMIC DNA]</scope>
    <source>
        <strain evidence="2">TB-2018</strain>
        <tissue evidence="2">Muscle</tissue>
    </source>
</reference>
<dbReference type="SUPFAM" id="SSF50978">
    <property type="entry name" value="WD40 repeat-like"/>
    <property type="match status" value="1"/>
</dbReference>
<protein>
    <submittedName>
        <fullName evidence="2">Uncharacterized protein</fullName>
    </submittedName>
</protein>
<dbReference type="GO" id="GO:0030897">
    <property type="term" value="C:HOPS complex"/>
    <property type="evidence" value="ECO:0007669"/>
    <property type="project" value="TreeGrafter"/>
</dbReference>
<organism evidence="2 3">
    <name type="scientific">Takifugu bimaculatus</name>
    <dbReference type="NCBI Taxonomy" id="433685"/>
    <lineage>
        <taxon>Eukaryota</taxon>
        <taxon>Metazoa</taxon>
        <taxon>Chordata</taxon>
        <taxon>Craniata</taxon>
        <taxon>Vertebrata</taxon>
        <taxon>Euteleostomi</taxon>
        <taxon>Actinopterygii</taxon>
        <taxon>Neopterygii</taxon>
        <taxon>Teleostei</taxon>
        <taxon>Neoteleostei</taxon>
        <taxon>Acanthomorphata</taxon>
        <taxon>Eupercaria</taxon>
        <taxon>Tetraodontiformes</taxon>
        <taxon>Tetradontoidea</taxon>
        <taxon>Tetraodontidae</taxon>
        <taxon>Takifugu</taxon>
    </lineage>
</organism>
<name>A0A4Z2C6E8_9TELE</name>
<keyword evidence="1" id="KW-0853">WD repeat</keyword>
<dbReference type="InterPro" id="IPR015943">
    <property type="entry name" value="WD40/YVTN_repeat-like_dom_sf"/>
</dbReference>
<dbReference type="Proteomes" id="UP000516260">
    <property type="component" value="Chromosome 13"/>
</dbReference>
<dbReference type="PANTHER" id="PTHR12616">
    <property type="entry name" value="VACUOLAR PROTEIN SORTING VPS41"/>
    <property type="match status" value="1"/>
</dbReference>
<dbReference type="GO" id="GO:0005769">
    <property type="term" value="C:early endosome"/>
    <property type="evidence" value="ECO:0007669"/>
    <property type="project" value="TreeGrafter"/>
</dbReference>
<dbReference type="PANTHER" id="PTHR12616:SF8">
    <property type="entry name" value="VACUOLAR PROTEIN SORTING-ASSOCIATED PROTEIN 8 HOMOLOG"/>
    <property type="match status" value="1"/>
</dbReference>
<comment type="caution">
    <text evidence="2">The sequence shown here is derived from an EMBL/GenBank/DDBJ whole genome shotgun (WGS) entry which is preliminary data.</text>
</comment>
<dbReference type="InterPro" id="IPR045111">
    <property type="entry name" value="Vps41/Vps8"/>
</dbReference>
<dbReference type="InterPro" id="IPR001680">
    <property type="entry name" value="WD40_rpt"/>
</dbReference>
<dbReference type="AlphaFoldDB" id="A0A4Z2C6E8"/>
<dbReference type="Gene3D" id="2.130.10.10">
    <property type="entry name" value="YVTN repeat-like/Quinoprotein amine dehydrogenase"/>
    <property type="match status" value="1"/>
</dbReference>
<dbReference type="GO" id="GO:0005770">
    <property type="term" value="C:late endosome"/>
    <property type="evidence" value="ECO:0007669"/>
    <property type="project" value="TreeGrafter"/>
</dbReference>
<dbReference type="Pfam" id="PF23410">
    <property type="entry name" value="Beta-prop_VPS8"/>
    <property type="match status" value="1"/>
</dbReference>
<dbReference type="GO" id="GO:0034058">
    <property type="term" value="P:endosomal vesicle fusion"/>
    <property type="evidence" value="ECO:0007669"/>
    <property type="project" value="TreeGrafter"/>
</dbReference>
<dbReference type="GO" id="GO:0006623">
    <property type="term" value="P:protein targeting to vacuole"/>
    <property type="evidence" value="ECO:0007669"/>
    <property type="project" value="InterPro"/>
</dbReference>